<dbReference type="KEGG" id="ebz:J7S26_08090"/>
<dbReference type="SUPFAM" id="SSF56507">
    <property type="entry name" value="Methionine synthase activation domain-like"/>
    <property type="match status" value="1"/>
</dbReference>
<name>A0A9E6MQT4_9ACTN</name>
<organism evidence="2 4">
    <name type="scientific">Xiamenia xianingshaonis</name>
    <dbReference type="NCBI Taxonomy" id="2682776"/>
    <lineage>
        <taxon>Bacteria</taxon>
        <taxon>Bacillati</taxon>
        <taxon>Actinomycetota</taxon>
        <taxon>Coriobacteriia</taxon>
        <taxon>Eggerthellales</taxon>
        <taxon>Eggerthellaceae</taxon>
        <taxon>Xiamenia</taxon>
    </lineage>
</organism>
<keyword evidence="3" id="KW-1185">Reference proteome</keyword>
<evidence type="ECO:0000313" key="1">
    <source>
        <dbReference type="EMBL" id="NHM14677.1"/>
    </source>
</evidence>
<dbReference type="EMBL" id="CP072829">
    <property type="protein sequence ID" value="QTU84290.1"/>
    <property type="molecule type" value="Genomic_DNA"/>
</dbReference>
<dbReference type="EMBL" id="WPCR01000009">
    <property type="protein sequence ID" value="NHM14677.1"/>
    <property type="molecule type" value="Genomic_DNA"/>
</dbReference>
<reference evidence="1 3" key="1">
    <citation type="submission" date="2019-11" db="EMBL/GenBank/DDBJ databases">
        <title>Eggerthellaceae novel genus isolated from the rectal contents of marmort.</title>
        <authorList>
            <person name="Zhang G."/>
        </authorList>
    </citation>
    <scope>NUCLEOTIDE SEQUENCE [LARGE SCALE GENOMIC DNA]</scope>
    <source>
        <strain evidence="1">Zg-886</strain>
        <strain evidence="3">zg-886</strain>
    </source>
</reference>
<evidence type="ECO:0000313" key="3">
    <source>
        <dbReference type="Proteomes" id="UP000636394"/>
    </source>
</evidence>
<dbReference type="Gene3D" id="3.40.109.40">
    <property type="match status" value="1"/>
</dbReference>
<dbReference type="AlphaFoldDB" id="A0A9E6MQT4"/>
<dbReference type="RefSeq" id="WP_166340022.1">
    <property type="nucleotide sequence ID" value="NZ_CP072829.1"/>
</dbReference>
<evidence type="ECO:0000313" key="4">
    <source>
        <dbReference type="Proteomes" id="UP000671910"/>
    </source>
</evidence>
<accession>A0A9E6MQT4</accession>
<protein>
    <submittedName>
        <fullName evidence="2">Uncharacterized protein</fullName>
    </submittedName>
</protein>
<dbReference type="Proteomes" id="UP000671910">
    <property type="component" value="Chromosome"/>
</dbReference>
<evidence type="ECO:0000313" key="2">
    <source>
        <dbReference type="EMBL" id="QTU84290.1"/>
    </source>
</evidence>
<proteinExistence type="predicted"/>
<dbReference type="InterPro" id="IPR037010">
    <property type="entry name" value="VitB12-dep_Met_synth_activ_sf"/>
</dbReference>
<sequence length="296" mass="30930">MQRGKPFSVRAQVDEREALGYMGYRGQGIDAATRERLTRAKAAVEALSAQALVCEFAIVATQVESAGAMDGALGHAAGSGADVWQHRAIEDFDEDGNPVFAFDAGDATWQRAGETAAKIGVDLEGCTLFLPGRDIARHLAGAQRAVLLAVTLGFPCEMLLKREKALGAAAGVMVDACASALVEGVANEVSRLLEEDARSRGLRTGQRFSPGYGDLPLSVQPKFIAAIGADKALGISVTPANLLIPTKTITAVMGLFPGAAGSGSAAVEPLPAEDRCVGCRREFSCPLREAGTRCWA</sequence>
<dbReference type="GO" id="GO:0008705">
    <property type="term" value="F:methionine synthase activity"/>
    <property type="evidence" value="ECO:0007669"/>
    <property type="project" value="InterPro"/>
</dbReference>
<gene>
    <name evidence="1" type="ORF">GMI68_07865</name>
    <name evidence="2" type="ORF">J7S26_08090</name>
</gene>
<dbReference type="Proteomes" id="UP000636394">
    <property type="component" value="Unassembled WGS sequence"/>
</dbReference>
<reference evidence="2" key="2">
    <citation type="submission" date="2021-04" db="EMBL/GenBank/DDBJ databases">
        <title>Novel species in family Eggerthellaceae.</title>
        <authorList>
            <person name="Zhang G."/>
        </authorList>
    </citation>
    <scope>NUCLEOTIDE SEQUENCE</scope>
    <source>
        <strain evidence="2">Zg-886</strain>
    </source>
</reference>